<dbReference type="RefSeq" id="XP_013900453.1">
    <property type="nucleotide sequence ID" value="XM_014044999.1"/>
</dbReference>
<dbReference type="AlphaFoldDB" id="A0A0D2L2D1"/>
<dbReference type="EMBL" id="KK101286">
    <property type="protein sequence ID" value="KIZ01434.1"/>
    <property type="molecule type" value="Genomic_DNA"/>
</dbReference>
<feature type="region of interest" description="Disordered" evidence="1">
    <location>
        <begin position="1"/>
        <end position="68"/>
    </location>
</feature>
<sequence>MDHEEYGGSLPSAAMATMVPSSMADDDTHLQQAAGVGPEHEQPASGADDGGDGDGDAGAGGAPGVGEARRPTVLATGLAGSLQADFSDFLVSDLEPRAKFIDQSIDSMLAAAKNTEDAAHSQKRAINADIDSLTRMIAHFQHQVHQVGALPDTRRRQC</sequence>
<dbReference type="Proteomes" id="UP000054498">
    <property type="component" value="Unassembled WGS sequence"/>
</dbReference>
<name>A0A0D2L2D1_9CHLO</name>
<accession>A0A0D2L2D1</accession>
<dbReference type="GeneID" id="25739400"/>
<dbReference type="KEGG" id="mng:MNEG_6524"/>
<gene>
    <name evidence="2" type="ORF">MNEG_6524</name>
</gene>
<protein>
    <submittedName>
        <fullName evidence="2">Uncharacterized protein</fullName>
    </submittedName>
</protein>
<evidence type="ECO:0000313" key="3">
    <source>
        <dbReference type="Proteomes" id="UP000054498"/>
    </source>
</evidence>
<evidence type="ECO:0000313" key="2">
    <source>
        <dbReference type="EMBL" id="KIZ01434.1"/>
    </source>
</evidence>
<evidence type="ECO:0000256" key="1">
    <source>
        <dbReference type="SAM" id="MobiDB-lite"/>
    </source>
</evidence>
<keyword evidence="3" id="KW-1185">Reference proteome</keyword>
<organism evidence="2 3">
    <name type="scientific">Monoraphidium neglectum</name>
    <dbReference type="NCBI Taxonomy" id="145388"/>
    <lineage>
        <taxon>Eukaryota</taxon>
        <taxon>Viridiplantae</taxon>
        <taxon>Chlorophyta</taxon>
        <taxon>core chlorophytes</taxon>
        <taxon>Chlorophyceae</taxon>
        <taxon>CS clade</taxon>
        <taxon>Sphaeropleales</taxon>
        <taxon>Selenastraceae</taxon>
        <taxon>Monoraphidium</taxon>
    </lineage>
</organism>
<proteinExistence type="predicted"/>
<reference evidence="2 3" key="1">
    <citation type="journal article" date="2013" name="BMC Genomics">
        <title>Reconstruction of the lipid metabolism for the microalga Monoraphidium neglectum from its genome sequence reveals characteristics suitable for biofuel production.</title>
        <authorList>
            <person name="Bogen C."/>
            <person name="Al-Dilaimi A."/>
            <person name="Albersmeier A."/>
            <person name="Wichmann J."/>
            <person name="Grundmann M."/>
            <person name="Rupp O."/>
            <person name="Lauersen K.J."/>
            <person name="Blifernez-Klassen O."/>
            <person name="Kalinowski J."/>
            <person name="Goesmann A."/>
            <person name="Mussgnug J.H."/>
            <person name="Kruse O."/>
        </authorList>
    </citation>
    <scope>NUCLEOTIDE SEQUENCE [LARGE SCALE GENOMIC DNA]</scope>
    <source>
        <strain evidence="2 3">SAG 48.87</strain>
    </source>
</reference>